<feature type="domain" description="Methionyl-tRNA synthetase anticodon-binding" evidence="9">
    <location>
        <begin position="390"/>
        <end position="495"/>
    </location>
</feature>
<keyword evidence="5 7" id="KW-0648">Protein biosynthesis</keyword>
<evidence type="ECO:0000256" key="1">
    <source>
        <dbReference type="ARBA" id="ARBA00012838"/>
    </source>
</evidence>
<evidence type="ECO:0000256" key="7">
    <source>
        <dbReference type="RuleBase" id="RU363039"/>
    </source>
</evidence>
<evidence type="ECO:0000256" key="5">
    <source>
        <dbReference type="ARBA" id="ARBA00022917"/>
    </source>
</evidence>
<proteinExistence type="inferred from homology"/>
<comment type="similarity">
    <text evidence="7">Belongs to the class-I aminoacyl-tRNA synthetase family.</text>
</comment>
<dbReference type="InterPro" id="IPR009080">
    <property type="entry name" value="tRNAsynth_Ia_anticodon-bd"/>
</dbReference>
<dbReference type="KEGG" id="samy:DB32_006326"/>
<keyword evidence="4 7" id="KW-0067">ATP-binding</keyword>
<reference evidence="10 11" key="1">
    <citation type="submission" date="2015-03" db="EMBL/GenBank/DDBJ databases">
        <title>Genome assembly of Sandaracinus amylolyticus DSM 53668.</title>
        <authorList>
            <person name="Sharma G."/>
            <person name="Subramanian S."/>
        </authorList>
    </citation>
    <scope>NUCLEOTIDE SEQUENCE [LARGE SCALE GENOMIC DNA]</scope>
    <source>
        <strain evidence="10 11">DSM 53668</strain>
    </source>
</reference>
<feature type="domain" description="Methionyl/Leucyl tRNA synthetase" evidence="8">
    <location>
        <begin position="18"/>
        <end position="148"/>
    </location>
</feature>
<dbReference type="PRINTS" id="PR01041">
    <property type="entry name" value="TRNASYNTHMET"/>
</dbReference>
<dbReference type="GO" id="GO:0005524">
    <property type="term" value="F:ATP binding"/>
    <property type="evidence" value="ECO:0007669"/>
    <property type="project" value="UniProtKB-KW"/>
</dbReference>
<dbReference type="AlphaFoldDB" id="A0A0F6W7E9"/>
<feature type="domain" description="Methionyl/Leucyl tRNA synthetase" evidence="8">
    <location>
        <begin position="165"/>
        <end position="379"/>
    </location>
</feature>
<dbReference type="Pfam" id="PF19303">
    <property type="entry name" value="Anticodon_3"/>
    <property type="match status" value="1"/>
</dbReference>
<evidence type="ECO:0000256" key="6">
    <source>
        <dbReference type="ARBA" id="ARBA00023146"/>
    </source>
</evidence>
<evidence type="ECO:0000313" key="11">
    <source>
        <dbReference type="Proteomes" id="UP000034883"/>
    </source>
</evidence>
<dbReference type="PANTHER" id="PTHR43326">
    <property type="entry name" value="METHIONYL-TRNA SYNTHETASE"/>
    <property type="match status" value="1"/>
</dbReference>
<accession>A0A0F6W7E9</accession>
<dbReference type="GO" id="GO:0004825">
    <property type="term" value="F:methionine-tRNA ligase activity"/>
    <property type="evidence" value="ECO:0007669"/>
    <property type="project" value="UniProtKB-EC"/>
</dbReference>
<sequence length="516" mass="56828">MSVRGRREEHAAMTIPFYVSTAIPYVNAEPHLGFAYEAVLADVIARHARARGHDVRFVTGSDEHSLKNVLAAERAGVSVAELVRANAARFAALRETLDLSTDVFVRTSEPRHRAAVERSWRALAERGELYRAPYRGLYCAGCERFVDEGEERCDEHPQSALERVEEENWFLRLSAHGETIARAIDEGRLRIEPEAHRREVLALLRAGLRDVSVSRSARRARGWAIPVPGDAGSAKDAQVIWVWLDALTSYASAIGYGDDDEAFGASWREARERVHVLGKGILRFHAALWPALLSAAREPWPTRLYVHGYVTVEGRKIAKSGAAAISPFELVARHGTDAVRWFLLRHLPVDRDGDFSLERFVAVHDAELANQLGNLLARTVSLIERAGGRVPSAHEETELERALRVEVDGLAARVDDALDRFAPHEAASAIARVVLAANAYADRRAPWSLARDPDARPALETTLFHLADALRVIALALAPLLPSTARAIAHQLGADALGAPGLHVRRGAPLFPRIAR</sequence>
<dbReference type="Gene3D" id="3.40.50.620">
    <property type="entry name" value="HUPs"/>
    <property type="match status" value="1"/>
</dbReference>
<evidence type="ECO:0000256" key="4">
    <source>
        <dbReference type="ARBA" id="ARBA00022840"/>
    </source>
</evidence>
<dbReference type="SUPFAM" id="SSF47323">
    <property type="entry name" value="Anticodon-binding domain of a subclass of class I aminoacyl-tRNA synthetases"/>
    <property type="match status" value="1"/>
</dbReference>
<dbReference type="InterPro" id="IPR023457">
    <property type="entry name" value="Met-tRNA_synth_2"/>
</dbReference>
<keyword evidence="3 7" id="KW-0547">Nucleotide-binding</keyword>
<keyword evidence="2 7" id="KW-0436">Ligase</keyword>
<dbReference type="Proteomes" id="UP000034883">
    <property type="component" value="Chromosome"/>
</dbReference>
<name>A0A0F6W7E9_9BACT</name>
<evidence type="ECO:0000313" key="10">
    <source>
        <dbReference type="EMBL" id="AKF09177.1"/>
    </source>
</evidence>
<protein>
    <recommendedName>
        <fullName evidence="1">methionine--tRNA ligase</fullName>
        <ecNumber evidence="1">6.1.1.10</ecNumber>
    </recommendedName>
</protein>
<dbReference type="InterPro" id="IPR041872">
    <property type="entry name" value="Anticodon_Met"/>
</dbReference>
<dbReference type="EC" id="6.1.1.10" evidence="1"/>
<dbReference type="CDD" id="cd07957">
    <property type="entry name" value="Anticodon_Ia_Met"/>
    <property type="match status" value="1"/>
</dbReference>
<keyword evidence="11" id="KW-1185">Reference proteome</keyword>
<dbReference type="Gene3D" id="1.10.730.10">
    <property type="entry name" value="Isoleucyl-tRNA Synthetase, Domain 1"/>
    <property type="match status" value="1"/>
</dbReference>
<dbReference type="STRING" id="927083.DB32_006326"/>
<dbReference type="SUPFAM" id="SSF52374">
    <property type="entry name" value="Nucleotidylyl transferase"/>
    <property type="match status" value="1"/>
</dbReference>
<keyword evidence="6 7" id="KW-0030">Aminoacyl-tRNA synthetase</keyword>
<gene>
    <name evidence="10" type="ORF">DB32_006326</name>
</gene>
<evidence type="ECO:0000256" key="3">
    <source>
        <dbReference type="ARBA" id="ARBA00022741"/>
    </source>
</evidence>
<dbReference type="Pfam" id="PF09334">
    <property type="entry name" value="tRNA-synt_1g"/>
    <property type="match status" value="2"/>
</dbReference>
<dbReference type="InterPro" id="IPR033911">
    <property type="entry name" value="MetRS_core"/>
</dbReference>
<evidence type="ECO:0000256" key="2">
    <source>
        <dbReference type="ARBA" id="ARBA00022598"/>
    </source>
</evidence>
<evidence type="ECO:0000259" key="9">
    <source>
        <dbReference type="Pfam" id="PF19303"/>
    </source>
</evidence>
<organism evidence="10 11">
    <name type="scientific">Sandaracinus amylolyticus</name>
    <dbReference type="NCBI Taxonomy" id="927083"/>
    <lineage>
        <taxon>Bacteria</taxon>
        <taxon>Pseudomonadati</taxon>
        <taxon>Myxococcota</taxon>
        <taxon>Polyangia</taxon>
        <taxon>Polyangiales</taxon>
        <taxon>Sandaracinaceae</taxon>
        <taxon>Sandaracinus</taxon>
    </lineage>
</organism>
<dbReference type="EMBL" id="CP011125">
    <property type="protein sequence ID" value="AKF09177.1"/>
    <property type="molecule type" value="Genomic_DNA"/>
</dbReference>
<dbReference type="GO" id="GO:0006431">
    <property type="term" value="P:methionyl-tRNA aminoacylation"/>
    <property type="evidence" value="ECO:0007669"/>
    <property type="project" value="InterPro"/>
</dbReference>
<dbReference type="Gene3D" id="2.170.220.10">
    <property type="match status" value="1"/>
</dbReference>
<dbReference type="InterPro" id="IPR015413">
    <property type="entry name" value="Methionyl/Leucyl_tRNA_Synth"/>
</dbReference>
<dbReference type="PANTHER" id="PTHR43326:SF1">
    <property type="entry name" value="METHIONINE--TRNA LIGASE, MITOCHONDRIAL"/>
    <property type="match status" value="1"/>
</dbReference>
<evidence type="ECO:0000259" key="8">
    <source>
        <dbReference type="Pfam" id="PF09334"/>
    </source>
</evidence>
<dbReference type="InterPro" id="IPR014729">
    <property type="entry name" value="Rossmann-like_a/b/a_fold"/>
</dbReference>